<evidence type="ECO:0000259" key="4">
    <source>
        <dbReference type="PROSITE" id="PS50932"/>
    </source>
</evidence>
<dbReference type="InterPro" id="IPR010982">
    <property type="entry name" value="Lambda_DNA-bd_dom_sf"/>
</dbReference>
<dbReference type="SMART" id="SM00354">
    <property type="entry name" value="HTH_LACI"/>
    <property type="match status" value="1"/>
</dbReference>
<evidence type="ECO:0000313" key="6">
    <source>
        <dbReference type="Proteomes" id="UP001180536"/>
    </source>
</evidence>
<comment type="caution">
    <text evidence="5">The sequence shown here is derived from an EMBL/GenBank/DDBJ whole genome shotgun (WGS) entry which is preliminary data.</text>
</comment>
<keyword evidence="6" id="KW-1185">Reference proteome</keyword>
<name>A0ABU1Z3V1_9BURK</name>
<dbReference type="Pfam" id="PF13377">
    <property type="entry name" value="Peripla_BP_3"/>
    <property type="match status" value="1"/>
</dbReference>
<protein>
    <submittedName>
        <fullName evidence="5">LacI family transcriptional regulator</fullName>
    </submittedName>
</protein>
<dbReference type="Gene3D" id="3.40.50.2300">
    <property type="match status" value="2"/>
</dbReference>
<dbReference type="InterPro" id="IPR046335">
    <property type="entry name" value="LacI/GalR-like_sensor"/>
</dbReference>
<dbReference type="PANTHER" id="PTHR30146">
    <property type="entry name" value="LACI-RELATED TRANSCRIPTIONAL REPRESSOR"/>
    <property type="match status" value="1"/>
</dbReference>
<dbReference type="InterPro" id="IPR028082">
    <property type="entry name" value="Peripla_BP_I"/>
</dbReference>
<keyword evidence="3" id="KW-0804">Transcription</keyword>
<feature type="domain" description="HTH lacI-type" evidence="4">
    <location>
        <begin position="5"/>
        <end position="59"/>
    </location>
</feature>
<sequence length="352" mass="38202">MRKPSKLIEVARLAGVAHITASRAIRGEGYVSEDTRARVMEAAAQLNYTPDIVARRMRTKGSRLIGIFVHNIGSLFIHEITKAISEKADALGYDILVFNAERFEGADRVGTRDMLAKFCAGLILPMPSMDDSYLSELEQRQQACVFLNFDARPVKLPVVALENRKGALLAMQHLLSLGHRRIAFIAGTKYTGQSAEREAAYVEALVAAGLEVDPKLIVHGSFVQTGGFAATEQLLDLSHPPTAIFAANDEMAMGAIDAIRGRGFRVPHDLSVIGFDDLPTARHVHPPLTTIKQPIAEMSARAMTELIALIEGKSRHTQGTRILFAPELIVRQSTGPVKIKGEGESASSSTAV</sequence>
<dbReference type="Pfam" id="PF00356">
    <property type="entry name" value="LacI"/>
    <property type="match status" value="1"/>
</dbReference>
<dbReference type="InterPro" id="IPR000843">
    <property type="entry name" value="HTH_LacI"/>
</dbReference>
<dbReference type="PANTHER" id="PTHR30146:SF109">
    <property type="entry name" value="HTH-TYPE TRANSCRIPTIONAL REGULATOR GALS"/>
    <property type="match status" value="1"/>
</dbReference>
<reference evidence="5 6" key="1">
    <citation type="submission" date="2023-07" db="EMBL/GenBank/DDBJ databases">
        <title>Sorghum-associated microbial communities from plants grown in Nebraska, USA.</title>
        <authorList>
            <person name="Schachtman D."/>
        </authorList>
    </citation>
    <scope>NUCLEOTIDE SEQUENCE [LARGE SCALE GENOMIC DNA]</scope>
    <source>
        <strain evidence="5 6">BE310</strain>
    </source>
</reference>
<evidence type="ECO:0000256" key="3">
    <source>
        <dbReference type="ARBA" id="ARBA00023163"/>
    </source>
</evidence>
<dbReference type="Proteomes" id="UP001180536">
    <property type="component" value="Unassembled WGS sequence"/>
</dbReference>
<dbReference type="CDD" id="cd01392">
    <property type="entry name" value="HTH_LacI"/>
    <property type="match status" value="1"/>
</dbReference>
<proteinExistence type="predicted"/>
<evidence type="ECO:0000313" key="5">
    <source>
        <dbReference type="EMBL" id="MDR7294691.1"/>
    </source>
</evidence>
<dbReference type="CDD" id="cd06267">
    <property type="entry name" value="PBP1_LacI_sugar_binding-like"/>
    <property type="match status" value="1"/>
</dbReference>
<gene>
    <name evidence="5" type="ORF">J2X16_000012</name>
</gene>
<dbReference type="RefSeq" id="WP_310340216.1">
    <property type="nucleotide sequence ID" value="NZ_JAVDXQ010000001.1"/>
</dbReference>
<dbReference type="SUPFAM" id="SSF47413">
    <property type="entry name" value="lambda repressor-like DNA-binding domains"/>
    <property type="match status" value="1"/>
</dbReference>
<evidence type="ECO:0000256" key="1">
    <source>
        <dbReference type="ARBA" id="ARBA00023015"/>
    </source>
</evidence>
<keyword evidence="1" id="KW-0805">Transcription regulation</keyword>
<evidence type="ECO:0000256" key="2">
    <source>
        <dbReference type="ARBA" id="ARBA00023125"/>
    </source>
</evidence>
<dbReference type="Gene3D" id="1.10.260.40">
    <property type="entry name" value="lambda repressor-like DNA-binding domains"/>
    <property type="match status" value="1"/>
</dbReference>
<keyword evidence="2" id="KW-0238">DNA-binding</keyword>
<organism evidence="5 6">
    <name type="scientific">Pelomonas aquatica</name>
    <dbReference type="NCBI Taxonomy" id="431058"/>
    <lineage>
        <taxon>Bacteria</taxon>
        <taxon>Pseudomonadati</taxon>
        <taxon>Pseudomonadota</taxon>
        <taxon>Betaproteobacteria</taxon>
        <taxon>Burkholderiales</taxon>
        <taxon>Sphaerotilaceae</taxon>
        <taxon>Roseateles</taxon>
    </lineage>
</organism>
<dbReference type="PROSITE" id="PS50932">
    <property type="entry name" value="HTH_LACI_2"/>
    <property type="match status" value="1"/>
</dbReference>
<dbReference type="SUPFAM" id="SSF53822">
    <property type="entry name" value="Periplasmic binding protein-like I"/>
    <property type="match status" value="1"/>
</dbReference>
<dbReference type="EMBL" id="JAVDXQ010000001">
    <property type="protein sequence ID" value="MDR7294691.1"/>
    <property type="molecule type" value="Genomic_DNA"/>
</dbReference>
<accession>A0ABU1Z3V1</accession>